<name>A0A4Y8CMK6_9HELO</name>
<proteinExistence type="predicted"/>
<evidence type="ECO:0000313" key="1">
    <source>
        <dbReference type="EMBL" id="TEY39226.1"/>
    </source>
</evidence>
<evidence type="ECO:0000313" key="2">
    <source>
        <dbReference type="Proteomes" id="UP000297299"/>
    </source>
</evidence>
<dbReference type="STRING" id="38488.A0A4Y8CMK6"/>
<organism evidence="1 2">
    <name type="scientific">Botryotinia calthae</name>
    <dbReference type="NCBI Taxonomy" id="38488"/>
    <lineage>
        <taxon>Eukaryota</taxon>
        <taxon>Fungi</taxon>
        <taxon>Dikarya</taxon>
        <taxon>Ascomycota</taxon>
        <taxon>Pezizomycotina</taxon>
        <taxon>Leotiomycetes</taxon>
        <taxon>Helotiales</taxon>
        <taxon>Sclerotiniaceae</taxon>
        <taxon>Botryotinia</taxon>
    </lineage>
</organism>
<keyword evidence="2" id="KW-1185">Reference proteome</keyword>
<protein>
    <submittedName>
        <fullName evidence="1">Uncharacterized protein</fullName>
    </submittedName>
</protein>
<dbReference type="Proteomes" id="UP000297299">
    <property type="component" value="Unassembled WGS sequence"/>
</dbReference>
<reference evidence="1 2" key="1">
    <citation type="submission" date="2017-11" db="EMBL/GenBank/DDBJ databases">
        <title>Comparative genomics of Botrytis spp.</title>
        <authorList>
            <person name="Valero-Jimenez C.A."/>
            <person name="Tapia P."/>
            <person name="Veloso J."/>
            <person name="Silva-Moreno E."/>
            <person name="Staats M."/>
            <person name="Valdes J.H."/>
            <person name="Van Kan J.A.L."/>
        </authorList>
    </citation>
    <scope>NUCLEOTIDE SEQUENCE [LARGE SCALE GENOMIC DNA]</scope>
    <source>
        <strain evidence="1 2">MUCL2830</strain>
    </source>
</reference>
<sequence>MSKYIDVLNNWLNRSSAGSHSFTVPEAMRDTQEAFSDRLLFSHEPFKKEKQIYVKCGVLRPPENILLSREPRLSGLFETPSKSTELRKYIEKNWRFNPTMMDPDWYDDLQRIHPSEEFDWSKDPFHAVFQFEAFHRGRNPSSLFDHVAPLFQDAADSLKKLKGRFHVEVLCGDVVEIFEWLRFGTSPTRIPRSEKLLTEFDAIHLSNIPSAQPVSEDDWSALLPRKEFLKWFYVLFFRIALPYNVDIFEPNTVVFSPLNLTILFRLMDQLRSRHYPSHWMSEIVSNIIENKVVSNFRSSHNDANIRVGIGTAAPDQKPLHRSVLPRDGNSHTNIHAPSSFQYNFPFTSVSSHQEFPDTLTLIFWSHRYFMDSGEMSPWSFNNEIRPLLDPIWGDEIDSRFKGSKLDTFREKGLIVWSTLEWDVGAKKASAWVPSTLVNRMIREGDWACGLFRIDIWQSCLQQSLTMKYARKGEVWEDNISPAADQ</sequence>
<dbReference type="OrthoDB" id="2423701at2759"/>
<comment type="caution">
    <text evidence="1">The sequence shown here is derived from an EMBL/GenBank/DDBJ whole genome shotgun (WGS) entry which is preliminary data.</text>
</comment>
<gene>
    <name evidence="1" type="ORF">BOTCAL_0466g00080</name>
</gene>
<dbReference type="EMBL" id="PHWZ01000465">
    <property type="protein sequence ID" value="TEY39226.1"/>
    <property type="molecule type" value="Genomic_DNA"/>
</dbReference>
<dbReference type="AlphaFoldDB" id="A0A4Y8CMK6"/>
<accession>A0A4Y8CMK6</accession>